<dbReference type="Pfam" id="PF14059">
    <property type="entry name" value="DUF4251"/>
    <property type="match status" value="1"/>
</dbReference>
<dbReference type="HOGENOM" id="CLU_122390_1_0_10"/>
<dbReference type="AlphaFoldDB" id="E7RPT1"/>
<reference evidence="1" key="1">
    <citation type="submission" date="2011-01" db="EMBL/GenBank/DDBJ databases">
        <authorList>
            <person name="Muzny D."/>
            <person name="Qin X."/>
            <person name="Buhay C."/>
            <person name="Dugan-Rocha S."/>
            <person name="Ding Y."/>
            <person name="Chen G."/>
            <person name="Hawes A."/>
            <person name="Holder M."/>
            <person name="Jhangiani S."/>
            <person name="Johnson A."/>
            <person name="Khan Z."/>
            <person name="Li Z."/>
            <person name="Liu W."/>
            <person name="Liu X."/>
            <person name="Perez L."/>
            <person name="Shen H."/>
            <person name="Wang Q."/>
            <person name="Watt J."/>
            <person name="Xi L."/>
            <person name="Xin Y."/>
            <person name="Zhou J."/>
            <person name="Deng J."/>
            <person name="Jiang H."/>
            <person name="Liu Y."/>
            <person name="Qu J."/>
            <person name="Song X.-Z."/>
            <person name="Zhang L."/>
            <person name="Villasana D."/>
            <person name="Johnson A."/>
            <person name="Liu J."/>
            <person name="Liyanage D."/>
            <person name="Lorensuhewa L."/>
            <person name="Robinson T."/>
            <person name="Song A."/>
            <person name="Song B.-B."/>
            <person name="Dinh H."/>
            <person name="Thornton R."/>
            <person name="Coyle M."/>
            <person name="Francisco L."/>
            <person name="Jackson L."/>
            <person name="Javaid M."/>
            <person name="Korchina V."/>
            <person name="Kovar C."/>
            <person name="Mata R."/>
            <person name="Mathew T."/>
            <person name="Ngo R."/>
            <person name="Nguyen L."/>
            <person name="Nguyen N."/>
            <person name="Okwuonu G."/>
            <person name="Ongeri F."/>
            <person name="Pham C."/>
            <person name="Simmons D."/>
            <person name="Wilczek-Boney K."/>
            <person name="Hale W."/>
            <person name="Jakkamsetti A."/>
            <person name="Pham P."/>
            <person name="Ruth R."/>
            <person name="San Lucas F."/>
            <person name="Warren J."/>
            <person name="Zhang J."/>
            <person name="Zhao Z."/>
            <person name="Zhou C."/>
            <person name="Zhu D."/>
            <person name="Lee S."/>
            <person name="Bess C."/>
            <person name="Blankenburg K."/>
            <person name="Forbes L."/>
            <person name="Fu Q."/>
            <person name="Gubbala S."/>
            <person name="Hirani K."/>
            <person name="Jayaseelan J.C."/>
            <person name="Lara F."/>
            <person name="Munidasa M."/>
            <person name="Palculict T."/>
            <person name="Patil S."/>
            <person name="Pu L.-L."/>
            <person name="Saada N."/>
            <person name="Tang L."/>
            <person name="Weissenberger G."/>
            <person name="Zhu Y."/>
            <person name="Hemphill L."/>
            <person name="Shang Y."/>
            <person name="Youmans B."/>
            <person name="Ayvaz T."/>
            <person name="Ross M."/>
            <person name="Santibanez J."/>
            <person name="Aqrawi P."/>
            <person name="Gross S."/>
            <person name="Joshi V."/>
            <person name="Fowler G."/>
            <person name="Nazareth L."/>
            <person name="Reid J."/>
            <person name="Worley K."/>
            <person name="Petrosino J."/>
            <person name="Highlander S."/>
            <person name="Gibbs R."/>
        </authorList>
    </citation>
    <scope>NUCLEOTIDE SEQUENCE [LARGE SCALE GENOMIC DNA]</scope>
    <source>
        <strain evidence="1">ATCC 33269</strain>
    </source>
</reference>
<evidence type="ECO:0008006" key="3">
    <source>
        <dbReference type="Google" id="ProtNLM"/>
    </source>
</evidence>
<keyword evidence="2" id="KW-1185">Reference proteome</keyword>
<name>E7RPT1_9BACT</name>
<dbReference type="eggNOG" id="ENOG50330M9">
    <property type="taxonomic scope" value="Bacteria"/>
</dbReference>
<dbReference type="Gene3D" id="2.40.128.410">
    <property type="match status" value="1"/>
</dbReference>
<dbReference type="EMBL" id="AEPE02000004">
    <property type="protein sequence ID" value="EFZ37124.1"/>
    <property type="molecule type" value="Genomic_DNA"/>
</dbReference>
<dbReference type="RefSeq" id="WP_004368447.1">
    <property type="nucleotide sequence ID" value="NZ_GL833118.1"/>
</dbReference>
<accession>E7RPT1</accession>
<gene>
    <name evidence="1" type="ORF">HMPREF0663_11182</name>
</gene>
<evidence type="ECO:0000313" key="1">
    <source>
        <dbReference type="EMBL" id="EFZ37124.1"/>
    </source>
</evidence>
<protein>
    <recommendedName>
        <fullName evidence="3">DUF4251 domain-containing protein</fullName>
    </recommendedName>
</protein>
<proteinExistence type="predicted"/>
<dbReference type="Proteomes" id="UP000005580">
    <property type="component" value="Unassembled WGS sequence"/>
</dbReference>
<dbReference type="STRING" id="28134.SAMN05444288_1692"/>
<dbReference type="InterPro" id="IPR025347">
    <property type="entry name" value="DUF4251"/>
</dbReference>
<comment type="caution">
    <text evidence="1">The sequence shown here is derived from an EMBL/GenBank/DDBJ whole genome shotgun (WGS) entry which is preliminary data.</text>
</comment>
<sequence length="171" mass="19689">MKKIILLTVVSAVLAGCTVSQQTVQQKAEQQIRTARQVRELLQTRRYAVDIKYMYPQRGMMKALDYGYGVRISGDSIYSYLPYFGIARGYVPYGGGKGLHFKTVFSDYSIHKSKKHLTQVVVIVTNEEDRYRYTMDIYDNGNVQLSVQADRRDFISFSGEMVLDDKRNTKE</sequence>
<organism evidence="1 2">
    <name type="scientific">Hoylesella oralis ATCC 33269</name>
    <dbReference type="NCBI Taxonomy" id="873533"/>
    <lineage>
        <taxon>Bacteria</taxon>
        <taxon>Pseudomonadati</taxon>
        <taxon>Bacteroidota</taxon>
        <taxon>Bacteroidia</taxon>
        <taxon>Bacteroidales</taxon>
        <taxon>Prevotellaceae</taxon>
        <taxon>Hoylesella</taxon>
    </lineage>
</organism>
<evidence type="ECO:0000313" key="2">
    <source>
        <dbReference type="Proteomes" id="UP000005580"/>
    </source>
</evidence>
<dbReference type="PROSITE" id="PS51257">
    <property type="entry name" value="PROKAR_LIPOPROTEIN"/>
    <property type="match status" value="1"/>
</dbReference>